<evidence type="ECO:0000313" key="2">
    <source>
        <dbReference type="Proteomes" id="UP001652442"/>
    </source>
</evidence>
<protein>
    <submittedName>
        <fullName evidence="1">Uncharacterized protein</fullName>
    </submittedName>
</protein>
<sequence>MKKTAVFFLIGCMFLGACQTKPAEKSSITSTAAEENPFDSQAMEQDTSSIQASYGFGIVNGNEETKELNCTNGEADVEIEFENGDTECQAGVLLFVDGILQKYQTKDQEQLQVMHTLKLKPASKESFHFYFTPEIGVSGKKHQINALAVFEPDFTATKDNMAYGNYGHGTPFGQWVLCTDELQNQKKFYQEFQTQSVSTDEHSYLCRIFQGDTEITDMMQAKDETSLDIHLKGETADKKKYRLCLLINNQLVEGAFQGNDYAEVTASKTEEAVVSAYFSPKDLNLKENNTIYACYVPYELDTSVNGLMADKSDSILLLN</sequence>
<reference evidence="1 2" key="1">
    <citation type="journal article" date="2021" name="ISME Commun">
        <title>Automated analysis of genomic sequences facilitates high-throughput and comprehensive description of bacteria.</title>
        <authorList>
            <person name="Hitch T.C.A."/>
        </authorList>
    </citation>
    <scope>NUCLEOTIDE SEQUENCE [LARGE SCALE GENOMIC DNA]</scope>
    <source>
        <strain evidence="1 2">Sanger_109</strain>
    </source>
</reference>
<dbReference type="EMBL" id="JAOQJQ010000002">
    <property type="protein sequence ID" value="MCU6761684.1"/>
    <property type="molecule type" value="Genomic_DNA"/>
</dbReference>
<proteinExistence type="predicted"/>
<dbReference type="Proteomes" id="UP001652442">
    <property type="component" value="Unassembled WGS sequence"/>
</dbReference>
<gene>
    <name evidence="1" type="ORF">OCV88_04935</name>
</gene>
<comment type="caution">
    <text evidence="1">The sequence shown here is derived from an EMBL/GenBank/DDBJ whole genome shotgun (WGS) entry which is preliminary data.</text>
</comment>
<evidence type="ECO:0000313" key="1">
    <source>
        <dbReference type="EMBL" id="MCU6761684.1"/>
    </source>
</evidence>
<name>A0ABT2TJI4_9FIRM</name>
<dbReference type="PROSITE" id="PS51257">
    <property type="entry name" value="PROKAR_LIPOPROTEIN"/>
    <property type="match status" value="1"/>
</dbReference>
<accession>A0ABT2TJI4</accession>
<organism evidence="1 2">
    <name type="scientific">Brotonthovivens ammoniilytica</name>
    <dbReference type="NCBI Taxonomy" id="2981725"/>
    <lineage>
        <taxon>Bacteria</taxon>
        <taxon>Bacillati</taxon>
        <taxon>Bacillota</taxon>
        <taxon>Clostridia</taxon>
        <taxon>Lachnospirales</taxon>
        <taxon>Lachnospiraceae</taxon>
        <taxon>Brotonthovivens</taxon>
    </lineage>
</organism>
<dbReference type="RefSeq" id="WP_158424472.1">
    <property type="nucleotide sequence ID" value="NZ_JAOQJQ010000002.1"/>
</dbReference>
<keyword evidence="2" id="KW-1185">Reference proteome</keyword>